<reference evidence="3 4" key="1">
    <citation type="journal article" date="2012" name="BMC Genomics">
        <title>Complete genome sequence of Saccharothrix espanaensis DSM 44229T and comparison to the other completely sequenced Pseudonocardiaceae.</title>
        <authorList>
            <person name="Strobel T."/>
            <person name="Al-Dilaimi A."/>
            <person name="Blom J."/>
            <person name="Gessner A."/>
            <person name="Kalinowski J."/>
            <person name="Luzhetska M."/>
            <person name="Puhler A."/>
            <person name="Szczepanowski R."/>
            <person name="Bechthold A."/>
            <person name="Ruckert C."/>
        </authorList>
    </citation>
    <scope>NUCLEOTIDE SEQUENCE [LARGE SCALE GENOMIC DNA]</scope>
    <source>
        <strain evidence="4">ATCC 51144 / DSM 44229 / JCM 9112 / NBRC 15066 / NRRL 15764</strain>
    </source>
</reference>
<dbReference type="InterPro" id="IPR025295">
    <property type="entry name" value="eCIS_core_dom"/>
</dbReference>
<gene>
    <name evidence="3" type="ordered locus">BN6_33190</name>
</gene>
<protein>
    <recommendedName>
        <fullName evidence="2">eCIS core domain-containing protein</fullName>
    </recommendedName>
</protein>
<dbReference type="AlphaFoldDB" id="K0K269"/>
<dbReference type="Proteomes" id="UP000006281">
    <property type="component" value="Chromosome"/>
</dbReference>
<evidence type="ECO:0000313" key="3">
    <source>
        <dbReference type="EMBL" id="CCH30623.1"/>
    </source>
</evidence>
<dbReference type="Pfam" id="PF13699">
    <property type="entry name" value="eCIS_core"/>
    <property type="match status" value="1"/>
</dbReference>
<feature type="region of interest" description="Disordered" evidence="1">
    <location>
        <begin position="22"/>
        <end position="153"/>
    </location>
</feature>
<dbReference type="RefSeq" id="WP_015100735.1">
    <property type="nucleotide sequence ID" value="NC_019673.1"/>
</dbReference>
<feature type="domain" description="eCIS core" evidence="2">
    <location>
        <begin position="7"/>
        <end position="26"/>
    </location>
</feature>
<sequence>MVIGSGGADRHTLAHELTHVIQQGQGPVAGTDRGDGTSISDPSDRFERAAEANATRVMDSPTPQPGTSASESASGGVAADVQRAPAATGDGDLTVQRMGNCFSNEPDQDVPLPTRRPDGRSGGRPGGQSSGGRSGRSGRRSGGQSGSSALAAPVPVPLPAAQLGDILRRFGIPLRELEFRMFDPHGVLLSFIDDEEMMGLPLNQAYTWLTQNFTSVCGETVNILRETSYPDSGAPQRIYGLDQVLGRVSEAGDANLEIHTNGHTFFVERRGPECRILQSYIGSYSLADSLAGASHAGTTTIQTADLVRHLRDIAQHHMTDKQRTQPFRAHPDENRLFGGPLFNEQDLRGDEINIWCTATSAIRPANDQEASVTTRLNQNAAVWDEIRDSSVITSAWLFPS</sequence>
<dbReference type="EMBL" id="HE804045">
    <property type="protein sequence ID" value="CCH30623.1"/>
    <property type="molecule type" value="Genomic_DNA"/>
</dbReference>
<dbReference type="HOGENOM" id="CLU_688649_0_0_11"/>
<dbReference type="KEGG" id="sesp:BN6_33190"/>
<evidence type="ECO:0000256" key="1">
    <source>
        <dbReference type="SAM" id="MobiDB-lite"/>
    </source>
</evidence>
<keyword evidence="4" id="KW-1185">Reference proteome</keyword>
<feature type="compositionally biased region" description="Low complexity" evidence="1">
    <location>
        <begin position="66"/>
        <end position="79"/>
    </location>
</feature>
<feature type="compositionally biased region" description="Gly residues" evidence="1">
    <location>
        <begin position="122"/>
        <end position="145"/>
    </location>
</feature>
<evidence type="ECO:0000313" key="4">
    <source>
        <dbReference type="Proteomes" id="UP000006281"/>
    </source>
</evidence>
<proteinExistence type="predicted"/>
<organism evidence="3 4">
    <name type="scientific">Saccharothrix espanaensis (strain ATCC 51144 / DSM 44229 / JCM 9112 / NBRC 15066 / NRRL 15764)</name>
    <dbReference type="NCBI Taxonomy" id="1179773"/>
    <lineage>
        <taxon>Bacteria</taxon>
        <taxon>Bacillati</taxon>
        <taxon>Actinomycetota</taxon>
        <taxon>Actinomycetes</taxon>
        <taxon>Pseudonocardiales</taxon>
        <taxon>Pseudonocardiaceae</taxon>
        <taxon>Saccharothrix</taxon>
    </lineage>
</organism>
<accession>K0K269</accession>
<name>K0K269_SACES</name>
<evidence type="ECO:0000259" key="2">
    <source>
        <dbReference type="Pfam" id="PF13699"/>
    </source>
</evidence>
<dbReference type="PATRIC" id="fig|1179773.3.peg.3321"/>